<dbReference type="InterPro" id="IPR002491">
    <property type="entry name" value="ABC_transptr_periplasmic_BD"/>
</dbReference>
<accession>A0A382L2T8</accession>
<dbReference type="PANTHER" id="PTHR42860:SF1">
    <property type="entry name" value="VITAMIN B12-BINDING PROTEIN"/>
    <property type="match status" value="1"/>
</dbReference>
<sequence length="173" mass="18971">VADLGLTLNKSPQVISLDPELLGDVLEDIRRVGRATGKDALAESVTGQLQVRIDSVTERAVQAAHRPKVLQLEWADPLLCGGHWVVEMVERAGGESCFGSKETGSSRLDWEQVIASQPEIIMLMPCGFDLKRALEDVPLLLKLEGWDSLPAVRNDQVFILDADAYTSRLGPRL</sequence>
<name>A0A382L2T8_9ZZZZ</name>
<evidence type="ECO:0000259" key="1">
    <source>
        <dbReference type="PROSITE" id="PS50983"/>
    </source>
</evidence>
<dbReference type="Pfam" id="PF01497">
    <property type="entry name" value="Peripla_BP_2"/>
    <property type="match status" value="1"/>
</dbReference>
<dbReference type="InterPro" id="IPR051030">
    <property type="entry name" value="Vitamin_B12-ABC_binding"/>
</dbReference>
<evidence type="ECO:0000313" key="2">
    <source>
        <dbReference type="EMBL" id="SVC29612.1"/>
    </source>
</evidence>
<dbReference type="AlphaFoldDB" id="A0A382L2T8"/>
<dbReference type="Gene3D" id="3.40.50.1980">
    <property type="entry name" value="Nitrogenase molybdenum iron protein domain"/>
    <property type="match status" value="1"/>
</dbReference>
<feature type="non-terminal residue" evidence="2">
    <location>
        <position position="173"/>
    </location>
</feature>
<organism evidence="2">
    <name type="scientific">marine metagenome</name>
    <dbReference type="NCBI Taxonomy" id="408172"/>
    <lineage>
        <taxon>unclassified sequences</taxon>
        <taxon>metagenomes</taxon>
        <taxon>ecological metagenomes</taxon>
    </lineage>
</organism>
<gene>
    <name evidence="2" type="ORF">METZ01_LOCUS282466</name>
</gene>
<dbReference type="PROSITE" id="PS50983">
    <property type="entry name" value="FE_B12_PBP"/>
    <property type="match status" value="1"/>
</dbReference>
<reference evidence="2" key="1">
    <citation type="submission" date="2018-05" db="EMBL/GenBank/DDBJ databases">
        <authorList>
            <person name="Lanie J.A."/>
            <person name="Ng W.-L."/>
            <person name="Kazmierczak K.M."/>
            <person name="Andrzejewski T.M."/>
            <person name="Davidsen T.M."/>
            <person name="Wayne K.J."/>
            <person name="Tettelin H."/>
            <person name="Glass J.I."/>
            <person name="Rusch D."/>
            <person name="Podicherti R."/>
            <person name="Tsui H.-C.T."/>
            <person name="Winkler M.E."/>
        </authorList>
    </citation>
    <scope>NUCLEOTIDE SEQUENCE</scope>
</reference>
<feature type="domain" description="Fe/B12 periplasmic-binding" evidence="1">
    <location>
        <begin position="1"/>
        <end position="173"/>
    </location>
</feature>
<feature type="non-terminal residue" evidence="2">
    <location>
        <position position="1"/>
    </location>
</feature>
<dbReference type="PANTHER" id="PTHR42860">
    <property type="entry name" value="VITAMIN B12-BINDING PROTEIN"/>
    <property type="match status" value="1"/>
</dbReference>
<protein>
    <recommendedName>
        <fullName evidence="1">Fe/B12 periplasmic-binding domain-containing protein</fullName>
    </recommendedName>
</protein>
<dbReference type="SUPFAM" id="SSF53807">
    <property type="entry name" value="Helical backbone' metal receptor"/>
    <property type="match status" value="1"/>
</dbReference>
<proteinExistence type="predicted"/>
<dbReference type="EMBL" id="UINC01083676">
    <property type="protein sequence ID" value="SVC29612.1"/>
    <property type="molecule type" value="Genomic_DNA"/>
</dbReference>